<keyword evidence="12" id="KW-0813">Transport</keyword>
<feature type="transmembrane region" description="Helical" evidence="12">
    <location>
        <begin position="43"/>
        <end position="66"/>
    </location>
</feature>
<feature type="binding site" evidence="12">
    <location>
        <position position="88"/>
    </location>
    <ligand>
        <name>Na(+)</name>
        <dbReference type="ChEBI" id="CHEBI:29101"/>
        <note>structural</note>
    </ligand>
</feature>
<dbReference type="GO" id="GO:0005886">
    <property type="term" value="C:plasma membrane"/>
    <property type="evidence" value="ECO:0007669"/>
    <property type="project" value="UniProtKB-SubCell"/>
</dbReference>
<keyword evidence="5 12" id="KW-1133">Transmembrane helix</keyword>
<protein>
    <recommendedName>
        <fullName evidence="12">Fluoride-specific ion channel FluC</fullName>
    </recommendedName>
</protein>
<dbReference type="PANTHER" id="PTHR28259:SF1">
    <property type="entry name" value="FLUORIDE EXPORT PROTEIN 1-RELATED"/>
    <property type="match status" value="1"/>
</dbReference>
<keyword evidence="2 12" id="KW-1003">Cell membrane</keyword>
<evidence type="ECO:0000256" key="11">
    <source>
        <dbReference type="ARBA" id="ARBA00035585"/>
    </source>
</evidence>
<dbReference type="AlphaFoldDB" id="A0A0B4XIT3"/>
<dbReference type="HAMAP" id="MF_00454">
    <property type="entry name" value="FluC"/>
    <property type="match status" value="1"/>
</dbReference>
<dbReference type="PANTHER" id="PTHR28259">
    <property type="entry name" value="FLUORIDE EXPORT PROTEIN 1-RELATED"/>
    <property type="match status" value="1"/>
</dbReference>
<dbReference type="Proteomes" id="UP000006764">
    <property type="component" value="Chromosome"/>
</dbReference>
<name>A0A0B4XIT3_9GAMM</name>
<gene>
    <name evidence="12" type="primary">fluC</name>
    <name evidence="12" type="synonym">crcB</name>
    <name evidence="13" type="ORF">S7S_09025</name>
</gene>
<evidence type="ECO:0000256" key="9">
    <source>
        <dbReference type="ARBA" id="ARBA00023303"/>
    </source>
</evidence>
<evidence type="ECO:0000313" key="14">
    <source>
        <dbReference type="Proteomes" id="UP000006764"/>
    </source>
</evidence>
<organism evidence="13 14">
    <name type="scientific">Isoalcanivorax pacificus W11-5</name>
    <dbReference type="NCBI Taxonomy" id="391936"/>
    <lineage>
        <taxon>Bacteria</taxon>
        <taxon>Pseudomonadati</taxon>
        <taxon>Pseudomonadota</taxon>
        <taxon>Gammaproteobacteria</taxon>
        <taxon>Oceanospirillales</taxon>
        <taxon>Alcanivoracaceae</taxon>
        <taxon>Isoalcanivorax</taxon>
    </lineage>
</organism>
<dbReference type="InterPro" id="IPR003691">
    <property type="entry name" value="FluC"/>
</dbReference>
<keyword evidence="7 12" id="KW-0406">Ion transport</keyword>
<keyword evidence="14" id="KW-1185">Reference proteome</keyword>
<comment type="catalytic activity">
    <reaction evidence="11">
        <text>fluoride(in) = fluoride(out)</text>
        <dbReference type="Rhea" id="RHEA:76159"/>
        <dbReference type="ChEBI" id="CHEBI:17051"/>
    </reaction>
    <physiologicalReaction direction="left-to-right" evidence="11">
        <dbReference type="Rhea" id="RHEA:76160"/>
    </physiologicalReaction>
</comment>
<comment type="similarity">
    <text evidence="10 12">Belongs to the fluoride channel Fluc/FEX (TC 1.A.43) family.</text>
</comment>
<evidence type="ECO:0000256" key="3">
    <source>
        <dbReference type="ARBA" id="ARBA00022519"/>
    </source>
</evidence>
<evidence type="ECO:0000256" key="1">
    <source>
        <dbReference type="ARBA" id="ARBA00004651"/>
    </source>
</evidence>
<dbReference type="RefSeq" id="WP_008737687.1">
    <property type="nucleotide sequence ID" value="NZ_CP004387.1"/>
</dbReference>
<keyword evidence="3" id="KW-0997">Cell inner membrane</keyword>
<dbReference type="STRING" id="391936.S7S_09025"/>
<evidence type="ECO:0000256" key="12">
    <source>
        <dbReference type="HAMAP-Rule" id="MF_00454"/>
    </source>
</evidence>
<evidence type="ECO:0000256" key="2">
    <source>
        <dbReference type="ARBA" id="ARBA00022475"/>
    </source>
</evidence>
<dbReference type="Pfam" id="PF02537">
    <property type="entry name" value="CRCB"/>
    <property type="match status" value="1"/>
</dbReference>
<evidence type="ECO:0000256" key="7">
    <source>
        <dbReference type="ARBA" id="ARBA00023065"/>
    </source>
</evidence>
<dbReference type="GO" id="GO:0140114">
    <property type="term" value="P:cellular detoxification of fluoride"/>
    <property type="evidence" value="ECO:0007669"/>
    <property type="project" value="UniProtKB-UniRule"/>
</dbReference>
<dbReference type="KEGG" id="apac:S7S_09025"/>
<feature type="transmembrane region" description="Helical" evidence="12">
    <location>
        <begin position="12"/>
        <end position="31"/>
    </location>
</feature>
<keyword evidence="8 12" id="KW-0472">Membrane</keyword>
<accession>A0A0B4XIT3</accession>
<evidence type="ECO:0000256" key="6">
    <source>
        <dbReference type="ARBA" id="ARBA00023053"/>
    </source>
</evidence>
<evidence type="ECO:0000256" key="8">
    <source>
        <dbReference type="ARBA" id="ARBA00023136"/>
    </source>
</evidence>
<dbReference type="GO" id="GO:0046872">
    <property type="term" value="F:metal ion binding"/>
    <property type="evidence" value="ECO:0007669"/>
    <property type="project" value="UniProtKB-KW"/>
</dbReference>
<keyword evidence="4 12" id="KW-0812">Transmembrane</keyword>
<keyword evidence="12" id="KW-0479">Metal-binding</keyword>
<dbReference type="HOGENOM" id="CLU_114342_2_3_6"/>
<comment type="function">
    <text evidence="12">Fluoride-specific ion channel. Important for reducing fluoride concentration in the cell, thus reducing its toxicity.</text>
</comment>
<keyword evidence="6 12" id="KW-0915">Sodium</keyword>
<feature type="binding site" evidence="12">
    <location>
        <position position="85"/>
    </location>
    <ligand>
        <name>Na(+)</name>
        <dbReference type="ChEBI" id="CHEBI:29101"/>
        <note>structural</note>
    </ligand>
</feature>
<comment type="subcellular location">
    <subcellularLocation>
        <location evidence="1 12">Cell membrane</location>
        <topology evidence="1 12">Multi-pass membrane protein</topology>
    </subcellularLocation>
</comment>
<comment type="activity regulation">
    <text evidence="12">Na(+) is not transported, but it plays an essential structural role and its presence is essential for fluoride channel function.</text>
</comment>
<keyword evidence="9 12" id="KW-0407">Ion channel</keyword>
<dbReference type="EMBL" id="CP004387">
    <property type="protein sequence ID" value="AJD48219.1"/>
    <property type="molecule type" value="Genomic_DNA"/>
</dbReference>
<proteinExistence type="inferred from homology"/>
<dbReference type="GO" id="GO:0062054">
    <property type="term" value="F:fluoride channel activity"/>
    <property type="evidence" value="ECO:0007669"/>
    <property type="project" value="UniProtKB-UniRule"/>
</dbReference>
<evidence type="ECO:0000256" key="4">
    <source>
        <dbReference type="ARBA" id="ARBA00022692"/>
    </source>
</evidence>
<reference evidence="13 14" key="1">
    <citation type="journal article" date="2012" name="J. Bacteriol.">
        <title>Genome sequence of an alkane-degrading bacterium, Alcanivorax pacificus type strain W11-5, isolated from deep sea sediment.</title>
        <authorList>
            <person name="Lai Q."/>
            <person name="Shao Z."/>
        </authorList>
    </citation>
    <scope>NUCLEOTIDE SEQUENCE [LARGE SCALE GENOMIC DNA]</scope>
    <source>
        <strain evidence="13 14">W11-5</strain>
    </source>
</reference>
<sequence>MAEIPRPPVPGIALTLMVALGGMLGASARWGLGVWLHGGGWPWGTLTANVLGSFLIGLVAALTLPGGRWRLPPAWQQFWVTGVFGGFTTFSFFSLEVLAMFQAQAWGLAGGYVLASVLAWLLAVATGYTVGQRFNPRDGTL</sequence>
<evidence type="ECO:0000256" key="5">
    <source>
        <dbReference type="ARBA" id="ARBA00022989"/>
    </source>
</evidence>
<feature type="transmembrane region" description="Helical" evidence="12">
    <location>
        <begin position="78"/>
        <end position="103"/>
    </location>
</feature>
<feature type="transmembrane region" description="Helical" evidence="12">
    <location>
        <begin position="109"/>
        <end position="131"/>
    </location>
</feature>
<evidence type="ECO:0000256" key="10">
    <source>
        <dbReference type="ARBA" id="ARBA00035120"/>
    </source>
</evidence>
<evidence type="ECO:0000313" key="13">
    <source>
        <dbReference type="EMBL" id="AJD48219.1"/>
    </source>
</evidence>